<evidence type="ECO:0000313" key="5">
    <source>
        <dbReference type="Proteomes" id="UP000292408"/>
    </source>
</evidence>
<dbReference type="OrthoDB" id="9801098at2"/>
<gene>
    <name evidence="4" type="ORF">EV140_0643</name>
</gene>
<dbReference type="PROSITE" id="PS00893">
    <property type="entry name" value="NUDIX_BOX"/>
    <property type="match status" value="1"/>
</dbReference>
<dbReference type="EMBL" id="SGXT01000011">
    <property type="protein sequence ID" value="RZT64393.1"/>
    <property type="molecule type" value="Genomic_DNA"/>
</dbReference>
<reference evidence="4 5" key="1">
    <citation type="journal article" date="2015" name="Stand. Genomic Sci.">
        <title>Genomic Encyclopedia of Bacterial and Archaeal Type Strains, Phase III: the genomes of soil and plant-associated and newly described type strains.</title>
        <authorList>
            <person name="Whitman W.B."/>
            <person name="Woyke T."/>
            <person name="Klenk H.P."/>
            <person name="Zhou Y."/>
            <person name="Lilburn T.G."/>
            <person name="Beck B.J."/>
            <person name="De Vos P."/>
            <person name="Vandamme P."/>
            <person name="Eisen J.A."/>
            <person name="Garrity G."/>
            <person name="Hugenholtz P."/>
            <person name="Kyrpides N.C."/>
        </authorList>
    </citation>
    <scope>NUCLEOTIDE SEQUENCE [LARGE SCALE GENOMIC DNA]</scope>
    <source>
        <strain evidence="4 5">AC4r</strain>
    </source>
</reference>
<dbReference type="RefSeq" id="WP_130280935.1">
    <property type="nucleotide sequence ID" value="NZ_SGXT01000011.1"/>
</dbReference>
<evidence type="ECO:0000313" key="4">
    <source>
        <dbReference type="EMBL" id="RZT64393.1"/>
    </source>
</evidence>
<protein>
    <submittedName>
        <fullName evidence="4">ADP-ribose pyrophosphatase YjhB (NUDIX family)</fullName>
    </submittedName>
</protein>
<evidence type="ECO:0000256" key="1">
    <source>
        <dbReference type="ARBA" id="ARBA00001946"/>
    </source>
</evidence>
<dbReference type="Pfam" id="PF00293">
    <property type="entry name" value="NUDIX"/>
    <property type="match status" value="1"/>
</dbReference>
<dbReference type="Gene3D" id="3.90.79.10">
    <property type="entry name" value="Nucleoside Triphosphate Pyrophosphohydrolase"/>
    <property type="match status" value="1"/>
</dbReference>
<name>A0A4Q7TUG1_9MICO</name>
<dbReference type="PROSITE" id="PS51462">
    <property type="entry name" value="NUDIX"/>
    <property type="match status" value="1"/>
</dbReference>
<evidence type="ECO:0000259" key="3">
    <source>
        <dbReference type="PROSITE" id="PS51462"/>
    </source>
</evidence>
<comment type="caution">
    <text evidence="4">The sequence shown here is derived from an EMBL/GenBank/DDBJ whole genome shotgun (WGS) entry which is preliminary data.</text>
</comment>
<dbReference type="Proteomes" id="UP000292408">
    <property type="component" value="Unassembled WGS sequence"/>
</dbReference>
<dbReference type="GO" id="GO:0016787">
    <property type="term" value="F:hydrolase activity"/>
    <property type="evidence" value="ECO:0007669"/>
    <property type="project" value="UniProtKB-KW"/>
</dbReference>
<dbReference type="InterPro" id="IPR000086">
    <property type="entry name" value="NUDIX_hydrolase_dom"/>
</dbReference>
<dbReference type="CDD" id="cd04690">
    <property type="entry name" value="NUDIX_Hydrolase"/>
    <property type="match status" value="1"/>
</dbReference>
<sequence>MSGQTIRVSAALVVDDIGRLLVVRKRGTSVYMQPGGKPEAGETAAETLSRELREEIGASIPPEELQPIGQYTAPAANEAGATLIADVFRAQLAEPIAAAAEIDCLRWLSPAELATLPVAPLITQHMLPLLGMPGAAPTDTPGVGGHPYRGDDHES</sequence>
<dbReference type="InterPro" id="IPR015797">
    <property type="entry name" value="NUDIX_hydrolase-like_dom_sf"/>
</dbReference>
<keyword evidence="5" id="KW-1185">Reference proteome</keyword>
<feature type="domain" description="Nudix hydrolase" evidence="3">
    <location>
        <begin position="3"/>
        <end position="131"/>
    </location>
</feature>
<dbReference type="PANTHER" id="PTHR43046">
    <property type="entry name" value="GDP-MANNOSE MANNOSYL HYDROLASE"/>
    <property type="match status" value="1"/>
</dbReference>
<proteinExistence type="predicted"/>
<dbReference type="SUPFAM" id="SSF55811">
    <property type="entry name" value="Nudix"/>
    <property type="match status" value="1"/>
</dbReference>
<keyword evidence="2" id="KW-0378">Hydrolase</keyword>
<organism evidence="4 5">
    <name type="scientific">Microcella alkaliphila</name>
    <dbReference type="NCBI Taxonomy" id="279828"/>
    <lineage>
        <taxon>Bacteria</taxon>
        <taxon>Bacillati</taxon>
        <taxon>Actinomycetota</taxon>
        <taxon>Actinomycetes</taxon>
        <taxon>Micrococcales</taxon>
        <taxon>Microbacteriaceae</taxon>
        <taxon>Microcella</taxon>
    </lineage>
</organism>
<dbReference type="PANTHER" id="PTHR43046:SF2">
    <property type="entry name" value="8-OXO-DGTP DIPHOSPHATASE-RELATED"/>
    <property type="match status" value="1"/>
</dbReference>
<comment type="cofactor">
    <cofactor evidence="1">
        <name>Mg(2+)</name>
        <dbReference type="ChEBI" id="CHEBI:18420"/>
    </cofactor>
</comment>
<accession>A0A4Q7TUG1</accession>
<dbReference type="AlphaFoldDB" id="A0A4Q7TUG1"/>
<dbReference type="InterPro" id="IPR020084">
    <property type="entry name" value="NUDIX_hydrolase_CS"/>
</dbReference>
<evidence type="ECO:0000256" key="2">
    <source>
        <dbReference type="ARBA" id="ARBA00022801"/>
    </source>
</evidence>